<dbReference type="EMBL" id="AVPK01000005">
    <property type="protein sequence ID" value="KGN37567.1"/>
    <property type="molecule type" value="Genomic_DNA"/>
</dbReference>
<sequence length="136" mass="15272">MSLGVGAGAALLSVLFGLWATRWLDSRAYRYEDESDIRLRTHSWVPFVLPLAVTAVAIGQTYAVGVAAGVVDRLGTQLREPRRDDFGEPLDSARHELTRGELLLESRLGGIHVLRVPRLDHWDSSGRRVRCIRIRR</sequence>
<comment type="caution">
    <text evidence="2">The sequence shown here is derived from an EMBL/GenBank/DDBJ whole genome shotgun (WGS) entry which is preliminary data.</text>
</comment>
<dbReference type="Proteomes" id="UP000030011">
    <property type="component" value="Unassembled WGS sequence"/>
</dbReference>
<dbReference type="AlphaFoldDB" id="A0A0A0JNG1"/>
<proteinExistence type="predicted"/>
<feature type="transmembrane region" description="Helical" evidence="1">
    <location>
        <begin position="44"/>
        <end position="71"/>
    </location>
</feature>
<protein>
    <submittedName>
        <fullName evidence="2">Uncharacterized protein</fullName>
    </submittedName>
</protein>
<name>A0A0A0JNG1_9MICO</name>
<gene>
    <name evidence="2" type="ORF">N803_13540</name>
</gene>
<keyword evidence="3" id="KW-1185">Reference proteome</keyword>
<evidence type="ECO:0000313" key="2">
    <source>
        <dbReference type="EMBL" id="KGN37567.1"/>
    </source>
</evidence>
<dbReference type="STRING" id="1385521.N803_13540"/>
<keyword evidence="1" id="KW-0472">Membrane</keyword>
<keyword evidence="1" id="KW-1133">Transmembrane helix</keyword>
<accession>A0A0A0JNG1</accession>
<reference evidence="2 3" key="1">
    <citation type="submission" date="2013-08" db="EMBL/GenBank/DDBJ databases">
        <title>The genome sequence of Knoellia subterranea.</title>
        <authorList>
            <person name="Zhu W."/>
            <person name="Wang G."/>
        </authorList>
    </citation>
    <scope>NUCLEOTIDE SEQUENCE [LARGE SCALE GENOMIC DNA]</scope>
    <source>
        <strain evidence="2 3">KCTC 19937</strain>
    </source>
</reference>
<evidence type="ECO:0000256" key="1">
    <source>
        <dbReference type="SAM" id="Phobius"/>
    </source>
</evidence>
<evidence type="ECO:0000313" key="3">
    <source>
        <dbReference type="Proteomes" id="UP000030011"/>
    </source>
</evidence>
<dbReference type="RefSeq" id="WP_035904744.1">
    <property type="nucleotide sequence ID" value="NZ_AVPK01000005.1"/>
</dbReference>
<organism evidence="2 3">
    <name type="scientific">Knoellia subterranea KCTC 19937</name>
    <dbReference type="NCBI Taxonomy" id="1385521"/>
    <lineage>
        <taxon>Bacteria</taxon>
        <taxon>Bacillati</taxon>
        <taxon>Actinomycetota</taxon>
        <taxon>Actinomycetes</taxon>
        <taxon>Micrococcales</taxon>
        <taxon>Intrasporangiaceae</taxon>
        <taxon>Knoellia</taxon>
    </lineage>
</organism>
<keyword evidence="1" id="KW-0812">Transmembrane</keyword>